<protein>
    <submittedName>
        <fullName evidence="1">Uncharacterized protein</fullName>
    </submittedName>
</protein>
<evidence type="ECO:0000313" key="2">
    <source>
        <dbReference type="Proteomes" id="UP000772434"/>
    </source>
</evidence>
<dbReference type="OrthoDB" id="3038000at2759"/>
<dbReference type="Proteomes" id="UP000772434">
    <property type="component" value="Unassembled WGS sequence"/>
</dbReference>
<accession>A0A9P5PMQ5</accession>
<organism evidence="1 2">
    <name type="scientific">Rhodocollybia butyracea</name>
    <dbReference type="NCBI Taxonomy" id="206335"/>
    <lineage>
        <taxon>Eukaryota</taxon>
        <taxon>Fungi</taxon>
        <taxon>Dikarya</taxon>
        <taxon>Basidiomycota</taxon>
        <taxon>Agaricomycotina</taxon>
        <taxon>Agaricomycetes</taxon>
        <taxon>Agaricomycetidae</taxon>
        <taxon>Agaricales</taxon>
        <taxon>Marasmiineae</taxon>
        <taxon>Omphalotaceae</taxon>
        <taxon>Rhodocollybia</taxon>
    </lineage>
</organism>
<dbReference type="EMBL" id="JADNRY010000094">
    <property type="protein sequence ID" value="KAF9065977.1"/>
    <property type="molecule type" value="Genomic_DNA"/>
</dbReference>
<comment type="caution">
    <text evidence="1">The sequence shown here is derived from an EMBL/GenBank/DDBJ whole genome shotgun (WGS) entry which is preliminary data.</text>
</comment>
<name>A0A9P5PMQ5_9AGAR</name>
<sequence length="314" mass="35085">MASFFDNSSHFSVHDSQFLNANQITYRTIPGGDLDLLQDLGSFAEVEEVVRGGTHPYMTRYRTSPRGVSLTYDWREAAVFYDGPSAEQAYKDDLLRYSALRHINIAKLFGITHCGSPALIFQSDMIPYVNFYEQCHSPIARIYLTYQFKQTFGLQQAMDYLQSKCSGFLDSFLGQDTLESEDITLDMYAWIQPTSRHICFGPPTASSPAAVPLGVFGTVGPESSLATSVPLELMCYKSEKKHTYQIQPVAQIQLKQRIRVSGWLRNAWDSIPAVRTPLVVTSHGRARCSATEFDGALCCDITSSTYDPNYLAAA</sequence>
<keyword evidence="2" id="KW-1185">Reference proteome</keyword>
<evidence type="ECO:0000313" key="1">
    <source>
        <dbReference type="EMBL" id="KAF9065977.1"/>
    </source>
</evidence>
<reference evidence="1" key="1">
    <citation type="submission" date="2020-11" db="EMBL/GenBank/DDBJ databases">
        <authorList>
            <consortium name="DOE Joint Genome Institute"/>
            <person name="Ahrendt S."/>
            <person name="Riley R."/>
            <person name="Andreopoulos W."/>
            <person name="Labutti K."/>
            <person name="Pangilinan J."/>
            <person name="Ruiz-Duenas F.J."/>
            <person name="Barrasa J.M."/>
            <person name="Sanchez-Garcia M."/>
            <person name="Camarero S."/>
            <person name="Miyauchi S."/>
            <person name="Serrano A."/>
            <person name="Linde D."/>
            <person name="Babiker R."/>
            <person name="Drula E."/>
            <person name="Ayuso-Fernandez I."/>
            <person name="Pacheco R."/>
            <person name="Padilla G."/>
            <person name="Ferreira P."/>
            <person name="Barriuso J."/>
            <person name="Kellner H."/>
            <person name="Castanera R."/>
            <person name="Alfaro M."/>
            <person name="Ramirez L."/>
            <person name="Pisabarro A.G."/>
            <person name="Kuo A."/>
            <person name="Tritt A."/>
            <person name="Lipzen A."/>
            <person name="He G."/>
            <person name="Yan M."/>
            <person name="Ng V."/>
            <person name="Cullen D."/>
            <person name="Martin F."/>
            <person name="Rosso M.-N."/>
            <person name="Henrissat B."/>
            <person name="Hibbett D."/>
            <person name="Martinez A.T."/>
            <person name="Grigoriev I.V."/>
        </authorList>
    </citation>
    <scope>NUCLEOTIDE SEQUENCE</scope>
    <source>
        <strain evidence="1">AH 40177</strain>
    </source>
</reference>
<proteinExistence type="predicted"/>
<gene>
    <name evidence="1" type="ORF">BDP27DRAFT_1547589</name>
</gene>
<dbReference type="AlphaFoldDB" id="A0A9P5PMQ5"/>